<name>A0AAW7X4D8_9GAMM</name>
<dbReference type="EMBL" id="JAUOPB010000002">
    <property type="protein sequence ID" value="MDO6421501.1"/>
    <property type="molecule type" value="Genomic_DNA"/>
</dbReference>
<proteinExistence type="predicted"/>
<keyword evidence="1" id="KW-0732">Signal</keyword>
<comment type="caution">
    <text evidence="2">The sequence shown here is derived from an EMBL/GenBank/DDBJ whole genome shotgun (WGS) entry which is preliminary data.</text>
</comment>
<feature type="signal peptide" evidence="1">
    <location>
        <begin position="1"/>
        <end position="26"/>
    </location>
</feature>
<sequence>MKIISNKKWLTVLSAAALLLPLSAAAETYKPAFFDFSAEQLVAKIDATSISKAATLYCQAEIDVNGAPDRVKCYDKASNTDLVMQTQQALIGLGFTAAQVDSQKVPVRMNFRVALNVSEHGPVAALIPNLGSMQAQYGRDYIAPQERLDVSDWYQRYSDNSSVNGGAFLDDAPLSRVAATIEEDGRPTIVRTVDADRAYKRDATVVQSALKRSRFIPGFIDDKPVPMGYLAVVNYGGTGQAVSSR</sequence>
<accession>A0AAW7X4D8</accession>
<evidence type="ECO:0000313" key="3">
    <source>
        <dbReference type="Proteomes" id="UP001169760"/>
    </source>
</evidence>
<evidence type="ECO:0000256" key="1">
    <source>
        <dbReference type="SAM" id="SignalP"/>
    </source>
</evidence>
<dbReference type="RefSeq" id="WP_303490965.1">
    <property type="nucleotide sequence ID" value="NZ_JAUOPB010000002.1"/>
</dbReference>
<evidence type="ECO:0008006" key="4">
    <source>
        <dbReference type="Google" id="ProtNLM"/>
    </source>
</evidence>
<feature type="chain" id="PRO_5043913998" description="TonB C-terminal domain-containing protein" evidence="1">
    <location>
        <begin position="27"/>
        <end position="245"/>
    </location>
</feature>
<organism evidence="2 3">
    <name type="scientific">Saccharophagus degradans</name>
    <dbReference type="NCBI Taxonomy" id="86304"/>
    <lineage>
        <taxon>Bacteria</taxon>
        <taxon>Pseudomonadati</taxon>
        <taxon>Pseudomonadota</taxon>
        <taxon>Gammaproteobacteria</taxon>
        <taxon>Cellvibrionales</taxon>
        <taxon>Cellvibrionaceae</taxon>
        <taxon>Saccharophagus</taxon>
    </lineage>
</organism>
<reference evidence="2" key="1">
    <citation type="submission" date="2023-07" db="EMBL/GenBank/DDBJ databases">
        <title>Genome content predicts the carbon catabolic preferences of heterotrophic bacteria.</title>
        <authorList>
            <person name="Gralka M."/>
        </authorList>
    </citation>
    <scope>NUCLEOTIDE SEQUENCE</scope>
    <source>
        <strain evidence="2">I3M17_2</strain>
    </source>
</reference>
<gene>
    <name evidence="2" type="ORF">Q4521_03355</name>
</gene>
<protein>
    <recommendedName>
        <fullName evidence="4">TonB C-terminal domain-containing protein</fullName>
    </recommendedName>
</protein>
<dbReference type="Proteomes" id="UP001169760">
    <property type="component" value="Unassembled WGS sequence"/>
</dbReference>
<evidence type="ECO:0000313" key="2">
    <source>
        <dbReference type="EMBL" id="MDO6421501.1"/>
    </source>
</evidence>
<dbReference type="AlphaFoldDB" id="A0AAW7X4D8"/>